<keyword evidence="3" id="KW-1185">Reference proteome</keyword>
<accession>A0A9W9JY03</accession>
<sequence>MPNNYFVIFLLVATLISQSMSSTCYNPDGAAEHKAYYQSCIAIDGARAMCCALSRTNPLGGLMIDGYVRDTCLWNRLYENIANITTKDGESTIWFIDTLVADDHYSDVANDSL</sequence>
<dbReference type="OrthoDB" id="4331603at2759"/>
<organism evidence="2 3">
    <name type="scientific">Penicillium argentinense</name>
    <dbReference type="NCBI Taxonomy" id="1131581"/>
    <lineage>
        <taxon>Eukaryota</taxon>
        <taxon>Fungi</taxon>
        <taxon>Dikarya</taxon>
        <taxon>Ascomycota</taxon>
        <taxon>Pezizomycotina</taxon>
        <taxon>Eurotiomycetes</taxon>
        <taxon>Eurotiomycetidae</taxon>
        <taxon>Eurotiales</taxon>
        <taxon>Aspergillaceae</taxon>
        <taxon>Penicillium</taxon>
    </lineage>
</organism>
<name>A0A9W9JY03_9EURO</name>
<keyword evidence="1" id="KW-0732">Signal</keyword>
<dbReference type="RefSeq" id="XP_056469850.1">
    <property type="nucleotide sequence ID" value="XM_056622434.1"/>
</dbReference>
<dbReference type="AlphaFoldDB" id="A0A9W9JY03"/>
<evidence type="ECO:0000256" key="1">
    <source>
        <dbReference type="SAM" id="SignalP"/>
    </source>
</evidence>
<comment type="caution">
    <text evidence="2">The sequence shown here is derived from an EMBL/GenBank/DDBJ whole genome shotgun (WGS) entry which is preliminary data.</text>
</comment>
<dbReference type="GeneID" id="81361413"/>
<evidence type="ECO:0000313" key="2">
    <source>
        <dbReference type="EMBL" id="KAJ5085172.1"/>
    </source>
</evidence>
<dbReference type="Proteomes" id="UP001149074">
    <property type="component" value="Unassembled WGS sequence"/>
</dbReference>
<proteinExistence type="predicted"/>
<feature type="chain" id="PRO_5040807556" evidence="1">
    <location>
        <begin position="22"/>
        <end position="113"/>
    </location>
</feature>
<dbReference type="EMBL" id="JAPQKI010000010">
    <property type="protein sequence ID" value="KAJ5085172.1"/>
    <property type="molecule type" value="Genomic_DNA"/>
</dbReference>
<protein>
    <submittedName>
        <fullName evidence="2">Uncharacterized protein</fullName>
    </submittedName>
</protein>
<evidence type="ECO:0000313" key="3">
    <source>
        <dbReference type="Proteomes" id="UP001149074"/>
    </source>
</evidence>
<reference evidence="2" key="2">
    <citation type="journal article" date="2023" name="IMA Fungus">
        <title>Comparative genomic study of the Penicillium genus elucidates a diverse pangenome and 15 lateral gene transfer events.</title>
        <authorList>
            <person name="Petersen C."/>
            <person name="Sorensen T."/>
            <person name="Nielsen M.R."/>
            <person name="Sondergaard T.E."/>
            <person name="Sorensen J.L."/>
            <person name="Fitzpatrick D.A."/>
            <person name="Frisvad J.C."/>
            <person name="Nielsen K.L."/>
        </authorList>
    </citation>
    <scope>NUCLEOTIDE SEQUENCE</scope>
    <source>
        <strain evidence="2">IBT 30761</strain>
    </source>
</reference>
<feature type="signal peptide" evidence="1">
    <location>
        <begin position="1"/>
        <end position="21"/>
    </location>
</feature>
<reference evidence="2" key="1">
    <citation type="submission" date="2022-11" db="EMBL/GenBank/DDBJ databases">
        <authorList>
            <person name="Petersen C."/>
        </authorList>
    </citation>
    <scope>NUCLEOTIDE SEQUENCE</scope>
    <source>
        <strain evidence="2">IBT 30761</strain>
    </source>
</reference>
<gene>
    <name evidence="2" type="ORF">N7532_009943</name>
</gene>